<feature type="non-terminal residue" evidence="2">
    <location>
        <position position="90"/>
    </location>
</feature>
<evidence type="ECO:0000256" key="1">
    <source>
        <dbReference type="SAM" id="SignalP"/>
    </source>
</evidence>
<accession>A0ABU2LXX1</accession>
<keyword evidence="1" id="KW-0732">Signal</keyword>
<evidence type="ECO:0000313" key="2">
    <source>
        <dbReference type="EMBL" id="MDT0322450.1"/>
    </source>
</evidence>
<comment type="caution">
    <text evidence="2">The sequence shown here is derived from an EMBL/GenBank/DDBJ whole genome shotgun (WGS) entry which is preliminary data.</text>
</comment>
<protein>
    <recommendedName>
        <fullName evidence="4">Secreted protein</fullName>
    </recommendedName>
</protein>
<dbReference type="PROSITE" id="PS51318">
    <property type="entry name" value="TAT"/>
    <property type="match status" value="1"/>
</dbReference>
<feature type="signal peptide" evidence="1">
    <location>
        <begin position="1"/>
        <end position="32"/>
    </location>
</feature>
<evidence type="ECO:0000313" key="3">
    <source>
        <dbReference type="Proteomes" id="UP001183420"/>
    </source>
</evidence>
<dbReference type="Proteomes" id="UP001183420">
    <property type="component" value="Unassembled WGS sequence"/>
</dbReference>
<gene>
    <name evidence="2" type="ORF">RNC47_29445</name>
</gene>
<name>A0ABU2LXX1_9ACTN</name>
<sequence length="90" mass="8975">MNLAQRTRLAGAGVAVLLAAAGTAGTAAPAAAAEPAAARSFHHCPPDHPEGGAGARHGICLCVWLPLPPWWPPGCPTPPPEPPPTPTPSP</sequence>
<keyword evidence="3" id="KW-1185">Reference proteome</keyword>
<evidence type="ECO:0008006" key="4">
    <source>
        <dbReference type="Google" id="ProtNLM"/>
    </source>
</evidence>
<feature type="chain" id="PRO_5045685525" description="Secreted protein" evidence="1">
    <location>
        <begin position="33"/>
        <end position="90"/>
    </location>
</feature>
<reference evidence="3" key="1">
    <citation type="submission" date="2023-07" db="EMBL/GenBank/DDBJ databases">
        <title>30 novel species of actinomycetes from the DSMZ collection.</title>
        <authorList>
            <person name="Nouioui I."/>
        </authorList>
    </citation>
    <scope>NUCLEOTIDE SEQUENCE [LARGE SCALE GENOMIC DNA]</scope>
    <source>
        <strain evidence="3">DSM 44918</strain>
    </source>
</reference>
<proteinExistence type="predicted"/>
<dbReference type="InterPro" id="IPR006311">
    <property type="entry name" value="TAT_signal"/>
</dbReference>
<organism evidence="2 3">
    <name type="scientific">Streptomyces millisiae</name>
    <dbReference type="NCBI Taxonomy" id="3075542"/>
    <lineage>
        <taxon>Bacteria</taxon>
        <taxon>Bacillati</taxon>
        <taxon>Actinomycetota</taxon>
        <taxon>Actinomycetes</taxon>
        <taxon>Kitasatosporales</taxon>
        <taxon>Streptomycetaceae</taxon>
        <taxon>Streptomyces</taxon>
    </lineage>
</organism>
<dbReference type="EMBL" id="JAVREM010000063">
    <property type="protein sequence ID" value="MDT0322450.1"/>
    <property type="molecule type" value="Genomic_DNA"/>
</dbReference>